<feature type="compositionally biased region" description="Low complexity" evidence="1">
    <location>
        <begin position="111"/>
        <end position="128"/>
    </location>
</feature>
<name>Q07J42_RHOP5</name>
<evidence type="ECO:0000313" key="2">
    <source>
        <dbReference type="EMBL" id="ABJ08042.1"/>
    </source>
</evidence>
<feature type="compositionally biased region" description="Basic and acidic residues" evidence="1">
    <location>
        <begin position="130"/>
        <end position="142"/>
    </location>
</feature>
<organism evidence="2">
    <name type="scientific">Rhodopseudomonas palustris (strain BisA53)</name>
    <dbReference type="NCBI Taxonomy" id="316055"/>
    <lineage>
        <taxon>Bacteria</taxon>
        <taxon>Pseudomonadati</taxon>
        <taxon>Pseudomonadota</taxon>
        <taxon>Alphaproteobacteria</taxon>
        <taxon>Hyphomicrobiales</taxon>
        <taxon>Nitrobacteraceae</taxon>
        <taxon>Rhodopseudomonas</taxon>
    </lineage>
</organism>
<evidence type="ECO:0000256" key="1">
    <source>
        <dbReference type="SAM" id="MobiDB-lite"/>
    </source>
</evidence>
<dbReference type="InterPro" id="IPR046097">
    <property type="entry name" value="DUF6033"/>
</dbReference>
<protein>
    <submittedName>
        <fullName evidence="2">Uncharacterized protein</fullName>
    </submittedName>
</protein>
<feature type="region of interest" description="Disordered" evidence="1">
    <location>
        <begin position="111"/>
        <end position="179"/>
    </location>
</feature>
<feature type="compositionally biased region" description="Polar residues" evidence="1">
    <location>
        <begin position="164"/>
        <end position="179"/>
    </location>
</feature>
<dbReference type="EMBL" id="CP000463">
    <property type="protein sequence ID" value="ABJ08042.1"/>
    <property type="molecule type" value="Genomic_DNA"/>
</dbReference>
<accession>Q07J42</accession>
<reference evidence="2" key="1">
    <citation type="submission" date="2006-09" db="EMBL/GenBank/DDBJ databases">
        <title>Complete sequence of Rhodopseudomonas palustris BisA53.</title>
        <authorList>
            <consortium name="US DOE Joint Genome Institute"/>
            <person name="Copeland A."/>
            <person name="Lucas S."/>
            <person name="Lapidus A."/>
            <person name="Barry K."/>
            <person name="Detter J.C."/>
            <person name="Glavina del Rio T."/>
            <person name="Hammon N."/>
            <person name="Israni S."/>
            <person name="Dalin E."/>
            <person name="Tice H."/>
            <person name="Pitluck S."/>
            <person name="Chain P."/>
            <person name="Malfatti S."/>
            <person name="Shin M."/>
            <person name="Vergez L."/>
            <person name="Schmutz J."/>
            <person name="Larimer F."/>
            <person name="Land M."/>
            <person name="Hauser L."/>
            <person name="Pelletier D.A."/>
            <person name="Kyrpides N."/>
            <person name="Kim E."/>
            <person name="Harwood C.S."/>
            <person name="Oda Y."/>
            <person name="Richardson P."/>
        </authorList>
    </citation>
    <scope>NUCLEOTIDE SEQUENCE [LARGE SCALE GENOMIC DNA]</scope>
    <source>
        <strain evidence="2">BisA53</strain>
    </source>
</reference>
<gene>
    <name evidence="2" type="ordered locus">RPE_4116</name>
</gene>
<dbReference type="HOGENOM" id="CLU_1502350_0_0_5"/>
<dbReference type="Pfam" id="PF19498">
    <property type="entry name" value="DUF6033"/>
    <property type="match status" value="1"/>
</dbReference>
<sequence>MIGSVGAGASFNLNSANSSGRAAASASSDISSWVKERTSQLRAQFPDTSIAISPTFLKKMETDPAAAAKGKELLDGIPAAQDWLQNKIQQNGMKLISGGVNIDSEGNMSSWSIVQSSSSPDGSEKSSSQKLKEWLEKRHNGEPKTTPLASAEDLFSRIMPSTPDRAQTTSNSNRVDTYA</sequence>
<dbReference type="AlphaFoldDB" id="Q07J42"/>
<dbReference type="KEGG" id="rpe:RPE_4116"/>
<proteinExistence type="predicted"/>